<dbReference type="Proteomes" id="UP000594263">
    <property type="component" value="Unplaced"/>
</dbReference>
<dbReference type="Pfam" id="PF02826">
    <property type="entry name" value="2-Hacid_dh_C"/>
    <property type="match status" value="1"/>
</dbReference>
<keyword evidence="3" id="KW-0520">NAD</keyword>
<proteinExistence type="predicted"/>
<name>A0A7N0ZRQ0_KALFE</name>
<protein>
    <recommendedName>
        <fullName evidence="4">D-isomer specific 2-hydroxyacid dehydrogenase NAD-binding domain-containing protein</fullName>
    </recommendedName>
</protein>
<evidence type="ECO:0000313" key="5">
    <source>
        <dbReference type="EnsemblPlants" id="Kaladp0022s0051.1.v1.1"/>
    </source>
</evidence>
<keyword evidence="2" id="KW-0560">Oxidoreductase</keyword>
<evidence type="ECO:0000256" key="2">
    <source>
        <dbReference type="ARBA" id="ARBA00023002"/>
    </source>
</evidence>
<dbReference type="InterPro" id="IPR036291">
    <property type="entry name" value="NAD(P)-bd_dom_sf"/>
</dbReference>
<keyword evidence="6" id="KW-1185">Reference proteome</keyword>
<evidence type="ECO:0000256" key="3">
    <source>
        <dbReference type="ARBA" id="ARBA00023027"/>
    </source>
</evidence>
<dbReference type="Gene3D" id="3.40.50.720">
    <property type="entry name" value="NAD(P)-binding Rossmann-like Domain"/>
    <property type="match status" value="2"/>
</dbReference>
<keyword evidence="1" id="KW-0521">NADP</keyword>
<organism evidence="5 6">
    <name type="scientific">Kalanchoe fedtschenkoi</name>
    <name type="common">Lavender scallops</name>
    <name type="synonym">South American air plant</name>
    <dbReference type="NCBI Taxonomy" id="63787"/>
    <lineage>
        <taxon>Eukaryota</taxon>
        <taxon>Viridiplantae</taxon>
        <taxon>Streptophyta</taxon>
        <taxon>Embryophyta</taxon>
        <taxon>Tracheophyta</taxon>
        <taxon>Spermatophyta</taxon>
        <taxon>Magnoliopsida</taxon>
        <taxon>eudicotyledons</taxon>
        <taxon>Gunneridae</taxon>
        <taxon>Pentapetalae</taxon>
        <taxon>Saxifragales</taxon>
        <taxon>Crassulaceae</taxon>
        <taxon>Kalanchoe</taxon>
    </lineage>
</organism>
<dbReference type="SUPFAM" id="SSF51735">
    <property type="entry name" value="NAD(P)-binding Rossmann-fold domains"/>
    <property type="match status" value="1"/>
</dbReference>
<evidence type="ECO:0000256" key="1">
    <source>
        <dbReference type="ARBA" id="ARBA00022857"/>
    </source>
</evidence>
<accession>A0A7N0ZRQ0</accession>
<dbReference type="SUPFAM" id="SSF52283">
    <property type="entry name" value="Formate/glycerate dehydrogenase catalytic domain-like"/>
    <property type="match status" value="1"/>
</dbReference>
<evidence type="ECO:0000313" key="6">
    <source>
        <dbReference type="Proteomes" id="UP000594263"/>
    </source>
</evidence>
<dbReference type="EnsemblPlants" id="Kaladp0022s0051.1.v1.1">
    <property type="protein sequence ID" value="Kaladp0022s0051.1.v1.1"/>
    <property type="gene ID" value="Kaladp0022s0051.v1.1"/>
</dbReference>
<sequence>MAEAELPLLVFEPKFLLYEVFKQKYGHKFRFTNSWDYSSHLSKVPGYETIQAVVCNGMSPLNKEAMEKLPALRMIADVSTGYNNIDLEECRRRGISVSYAASLAAEDVAETAVSLLLDVMRKTSVADRFVRQGRWLVEGECRLLGSKLGGKRVGLVGLGRIGTEIAKRLEPFGCRISYTSRAEKQSVLYTYVSDAEELASQNDILIICCALSDTTYHMINRKVLLALGKGGVVVNVGRL</sequence>
<feature type="domain" description="D-isomer specific 2-hydroxyacid dehydrogenase NAD-binding" evidence="4">
    <location>
        <begin position="114"/>
        <end position="238"/>
    </location>
</feature>
<dbReference type="FunFam" id="3.40.50.720:FF:000213">
    <property type="entry name" value="Putative 2-hydroxyacid dehydrogenase"/>
    <property type="match status" value="1"/>
</dbReference>
<dbReference type="PANTHER" id="PTHR10996:SF179">
    <property type="entry name" value="D-ISOMER SPECIFIC 2-HYDROXYACID DEHYDROGENASE FAMILY PROTEIN-RELATED"/>
    <property type="match status" value="1"/>
</dbReference>
<dbReference type="GO" id="GO:0030267">
    <property type="term" value="F:glyoxylate reductase (NADPH) activity"/>
    <property type="evidence" value="ECO:0007669"/>
    <property type="project" value="TreeGrafter"/>
</dbReference>
<dbReference type="InterPro" id="IPR050223">
    <property type="entry name" value="D-isomer_2-hydroxyacid_DH"/>
</dbReference>
<dbReference type="AlphaFoldDB" id="A0A7N0ZRQ0"/>
<dbReference type="PANTHER" id="PTHR10996">
    <property type="entry name" value="2-HYDROXYACID DEHYDROGENASE-RELATED"/>
    <property type="match status" value="1"/>
</dbReference>
<dbReference type="GO" id="GO:0051287">
    <property type="term" value="F:NAD binding"/>
    <property type="evidence" value="ECO:0007669"/>
    <property type="project" value="InterPro"/>
</dbReference>
<evidence type="ECO:0000259" key="4">
    <source>
        <dbReference type="Pfam" id="PF02826"/>
    </source>
</evidence>
<reference evidence="5" key="1">
    <citation type="submission" date="2021-01" db="UniProtKB">
        <authorList>
            <consortium name="EnsemblPlants"/>
        </authorList>
    </citation>
    <scope>IDENTIFICATION</scope>
</reference>
<dbReference type="GO" id="GO:0016618">
    <property type="term" value="F:hydroxypyruvate reductase [NAD(P)H] activity"/>
    <property type="evidence" value="ECO:0007669"/>
    <property type="project" value="TreeGrafter"/>
</dbReference>
<dbReference type="GO" id="GO:0005829">
    <property type="term" value="C:cytosol"/>
    <property type="evidence" value="ECO:0007669"/>
    <property type="project" value="TreeGrafter"/>
</dbReference>
<dbReference type="OMA" id="DMDANIG"/>
<dbReference type="InterPro" id="IPR006140">
    <property type="entry name" value="D-isomer_DH_NAD-bd"/>
</dbReference>
<dbReference type="Gramene" id="Kaladp0022s0051.1.v1.1">
    <property type="protein sequence ID" value="Kaladp0022s0051.1.v1.1"/>
    <property type="gene ID" value="Kaladp0022s0051.v1.1"/>
</dbReference>